<reference evidence="2" key="1">
    <citation type="journal article" date="2023" name="DNA Res.">
        <title>Chromosome-level genome assembly of Phrynocephalus forsythii using third-generation DNA sequencing and Hi-C analysis.</title>
        <authorList>
            <person name="Qi Y."/>
            <person name="Zhao W."/>
            <person name="Zhao Y."/>
            <person name="Niu C."/>
            <person name="Cao S."/>
            <person name="Zhang Y."/>
        </authorList>
    </citation>
    <scope>NUCLEOTIDE SEQUENCE</scope>
    <source>
        <tissue evidence="2">Muscle</tissue>
    </source>
</reference>
<evidence type="ECO:0000313" key="2">
    <source>
        <dbReference type="EMBL" id="KAJ7345356.1"/>
    </source>
</evidence>
<name>A0A9Q0Y9Q5_9SAUR</name>
<dbReference type="Pfam" id="PF18658">
    <property type="entry name" value="zf-C2H2_12"/>
    <property type="match status" value="1"/>
</dbReference>
<dbReference type="AlphaFoldDB" id="A0A9Q0Y9Q5"/>
<feature type="non-terminal residue" evidence="2">
    <location>
        <position position="109"/>
    </location>
</feature>
<gene>
    <name evidence="2" type="ORF">JRQ81_001306</name>
</gene>
<dbReference type="Proteomes" id="UP001142489">
    <property type="component" value="Unassembled WGS sequence"/>
</dbReference>
<dbReference type="PANTHER" id="PTHR45913">
    <property type="entry name" value="EPM2A-INTERACTING PROTEIN 1"/>
    <property type="match status" value="1"/>
</dbReference>
<comment type="caution">
    <text evidence="2">The sequence shown here is derived from an EMBL/GenBank/DDBJ whole genome shotgun (WGS) entry which is preliminary data.</text>
</comment>
<dbReference type="InterPro" id="IPR040647">
    <property type="entry name" value="SPIN-DOC_Znf-C2H2"/>
</dbReference>
<organism evidence="2 3">
    <name type="scientific">Phrynocephalus forsythii</name>
    <dbReference type="NCBI Taxonomy" id="171643"/>
    <lineage>
        <taxon>Eukaryota</taxon>
        <taxon>Metazoa</taxon>
        <taxon>Chordata</taxon>
        <taxon>Craniata</taxon>
        <taxon>Vertebrata</taxon>
        <taxon>Euteleostomi</taxon>
        <taxon>Lepidosauria</taxon>
        <taxon>Squamata</taxon>
        <taxon>Bifurcata</taxon>
        <taxon>Unidentata</taxon>
        <taxon>Episquamata</taxon>
        <taxon>Toxicofera</taxon>
        <taxon>Iguania</taxon>
        <taxon>Acrodonta</taxon>
        <taxon>Agamidae</taxon>
        <taxon>Agaminae</taxon>
        <taxon>Phrynocephalus</taxon>
    </lineage>
</organism>
<dbReference type="PANTHER" id="PTHR45913:SF9">
    <property type="entry name" value="GENERAL TRANSCRIPTION FACTOR II-I REPEAT DOMAIN-CONTAINING PROTEIN 2-LIKE-RELATED"/>
    <property type="match status" value="1"/>
</dbReference>
<dbReference type="OrthoDB" id="10061052at2759"/>
<evidence type="ECO:0000259" key="1">
    <source>
        <dbReference type="Pfam" id="PF18658"/>
    </source>
</evidence>
<dbReference type="EMBL" id="JAPFRF010000001">
    <property type="protein sequence ID" value="KAJ7345356.1"/>
    <property type="molecule type" value="Genomic_DNA"/>
</dbReference>
<feature type="domain" description="SPIN-DOC-like zinc-finger" evidence="1">
    <location>
        <begin position="7"/>
        <end position="55"/>
    </location>
</feature>
<sequence>MEIGVFFHCNTNNCVCLTCQETVGVFKEFNIKRHYQTKHANYNKLTGNECGKKLKELEAALTVQQRFFTRARESNENVKKASYKVATLIAKNCEPFPEAEFIKVCMMKM</sequence>
<accession>A0A9Q0Y9Q5</accession>
<proteinExistence type="predicted"/>
<protein>
    <recommendedName>
        <fullName evidence="1">SPIN-DOC-like zinc-finger domain-containing protein</fullName>
    </recommendedName>
</protein>
<evidence type="ECO:0000313" key="3">
    <source>
        <dbReference type="Proteomes" id="UP001142489"/>
    </source>
</evidence>
<keyword evidence="3" id="KW-1185">Reference proteome</keyword>